<keyword evidence="3" id="KW-1185">Reference proteome</keyword>
<feature type="transmembrane region" description="Helical" evidence="1">
    <location>
        <begin position="200"/>
        <end position="217"/>
    </location>
</feature>
<name>A0A7W5DZ35_9BACT</name>
<accession>A0A7W5DZ35</accession>
<dbReference type="RefSeq" id="WP_184304702.1">
    <property type="nucleotide sequence ID" value="NZ_JACHXU010000006.1"/>
</dbReference>
<feature type="transmembrane region" description="Helical" evidence="1">
    <location>
        <begin position="369"/>
        <end position="389"/>
    </location>
</feature>
<evidence type="ECO:0008006" key="4">
    <source>
        <dbReference type="Google" id="ProtNLM"/>
    </source>
</evidence>
<feature type="transmembrane region" description="Helical" evidence="1">
    <location>
        <begin position="114"/>
        <end position="136"/>
    </location>
</feature>
<feature type="transmembrane region" description="Helical" evidence="1">
    <location>
        <begin position="224"/>
        <end position="241"/>
    </location>
</feature>
<comment type="caution">
    <text evidence="2">The sequence shown here is derived from an EMBL/GenBank/DDBJ whole genome shotgun (WGS) entry which is preliminary data.</text>
</comment>
<proteinExistence type="predicted"/>
<sequence length="473" mass="52427">MNLDTGLALWLLAVVFSCAYALADWRRAIYLGILVDALRDPVRKLLPDEPVIVTLSGALVWLAIVSTVAFQQKQYIATLYRMYPALRRAFQFLMLAIIPAFAISTISYPRGYLMATIGAASYIIPCLGVLTGFALMKRERDVVRMMQWYILINVVMLFSVPMEYLNWEVPALGGIRFEWIRYRDGYIVDLMSGWYRSPDVMGLHAAQVIMFSLLLAVRPMSKGGMAWIAPVLVAGFCVLLSGRRKMVGIPMVFVAVLLGLGMYFKVAKVNRLLGFAILGLLIGGVGGVFLWSPDQSQEYTDFASSLFTEGADRSNDVILGGVITTLQQAGLLGGGLGIATQGRYYVGVQTPKHLRGWQEDGISRLFVEFGVPGVIFLISALVLFFRTGLQSIRRMPTKGNEILMQLGLTAIVAGNAASFAISHQQFSGDPVNALMVTMLMGMILRFPLMIRPLPPLRRILPSLQRIPRWQANR</sequence>
<evidence type="ECO:0000313" key="3">
    <source>
        <dbReference type="Proteomes" id="UP000536179"/>
    </source>
</evidence>
<organism evidence="2 3">
    <name type="scientific">Aporhodopirellula rubra</name>
    <dbReference type="NCBI Taxonomy" id="980271"/>
    <lineage>
        <taxon>Bacteria</taxon>
        <taxon>Pseudomonadati</taxon>
        <taxon>Planctomycetota</taxon>
        <taxon>Planctomycetia</taxon>
        <taxon>Pirellulales</taxon>
        <taxon>Pirellulaceae</taxon>
        <taxon>Aporhodopirellula</taxon>
    </lineage>
</organism>
<evidence type="ECO:0000313" key="2">
    <source>
        <dbReference type="EMBL" id="MBB3206297.1"/>
    </source>
</evidence>
<evidence type="ECO:0000256" key="1">
    <source>
        <dbReference type="SAM" id="Phobius"/>
    </source>
</evidence>
<feature type="transmembrane region" description="Helical" evidence="1">
    <location>
        <begin position="90"/>
        <end position="108"/>
    </location>
</feature>
<dbReference type="Proteomes" id="UP000536179">
    <property type="component" value="Unassembled WGS sequence"/>
</dbReference>
<protein>
    <recommendedName>
        <fullName evidence="4">O-antigen ligase domain-containing protein</fullName>
    </recommendedName>
</protein>
<dbReference type="AlphaFoldDB" id="A0A7W5DZ35"/>
<feature type="transmembrane region" description="Helical" evidence="1">
    <location>
        <begin position="148"/>
        <end position="167"/>
    </location>
</feature>
<keyword evidence="1" id="KW-1133">Transmembrane helix</keyword>
<gene>
    <name evidence="2" type="ORF">FHS27_002106</name>
</gene>
<feature type="transmembrane region" description="Helical" evidence="1">
    <location>
        <begin position="401"/>
        <end position="421"/>
    </location>
</feature>
<keyword evidence="1" id="KW-0472">Membrane</keyword>
<feature type="transmembrane region" description="Helical" evidence="1">
    <location>
        <begin position="247"/>
        <end position="265"/>
    </location>
</feature>
<feature type="transmembrane region" description="Helical" evidence="1">
    <location>
        <begin position="433"/>
        <end position="450"/>
    </location>
</feature>
<dbReference type="EMBL" id="JACHXU010000006">
    <property type="protein sequence ID" value="MBB3206297.1"/>
    <property type="molecule type" value="Genomic_DNA"/>
</dbReference>
<reference evidence="2 3" key="1">
    <citation type="submission" date="2020-08" db="EMBL/GenBank/DDBJ databases">
        <title>Genomic Encyclopedia of Type Strains, Phase III (KMG-III): the genomes of soil and plant-associated and newly described type strains.</title>
        <authorList>
            <person name="Whitman W."/>
        </authorList>
    </citation>
    <scope>NUCLEOTIDE SEQUENCE [LARGE SCALE GENOMIC DNA]</scope>
    <source>
        <strain evidence="2 3">CECT 8075</strain>
    </source>
</reference>
<keyword evidence="1" id="KW-0812">Transmembrane</keyword>
<feature type="transmembrane region" description="Helical" evidence="1">
    <location>
        <begin position="51"/>
        <end position="70"/>
    </location>
</feature>
<feature type="transmembrane region" description="Helical" evidence="1">
    <location>
        <begin position="272"/>
        <end position="292"/>
    </location>
</feature>